<organism evidence="12 13">
    <name type="scientific">Streptomyces evansiae</name>
    <dbReference type="NCBI Taxonomy" id="3075535"/>
    <lineage>
        <taxon>Bacteria</taxon>
        <taxon>Bacillati</taxon>
        <taxon>Actinomycetota</taxon>
        <taxon>Actinomycetes</taxon>
        <taxon>Kitasatosporales</taxon>
        <taxon>Streptomycetaceae</taxon>
        <taxon>Streptomyces</taxon>
    </lineage>
</organism>
<feature type="binding site" evidence="8">
    <location>
        <position position="244"/>
    </location>
    <ligand>
        <name>substrate</name>
    </ligand>
</feature>
<keyword evidence="6" id="KW-0961">Cell wall biogenesis/degradation</keyword>
<comment type="caution">
    <text evidence="12">The sequence shown here is derived from an EMBL/GenBank/DDBJ whole genome shotgun (WGS) entry which is preliminary data.</text>
</comment>
<evidence type="ECO:0000313" key="12">
    <source>
        <dbReference type="EMBL" id="MDT0417787.1"/>
    </source>
</evidence>
<accession>A0ABD5EAG6</accession>
<dbReference type="EMBL" id="JAVRER010000032">
    <property type="protein sequence ID" value="MDT0417787.1"/>
    <property type="molecule type" value="Genomic_DNA"/>
</dbReference>
<feature type="chain" id="PRO_5044892637" evidence="10">
    <location>
        <begin position="32"/>
        <end position="308"/>
    </location>
</feature>
<dbReference type="GO" id="GO:0008233">
    <property type="term" value="F:peptidase activity"/>
    <property type="evidence" value="ECO:0007669"/>
    <property type="project" value="UniProtKB-ARBA"/>
</dbReference>
<keyword evidence="5" id="KW-0573">Peptidoglycan synthesis</keyword>
<feature type="active site" description="Proton acceptor" evidence="7">
    <location>
        <position position="69"/>
    </location>
</feature>
<dbReference type="RefSeq" id="WP_007824399.1">
    <property type="nucleotide sequence ID" value="NZ_JAVRER010000032.1"/>
</dbReference>
<dbReference type="Pfam" id="PF00768">
    <property type="entry name" value="Peptidase_S11"/>
    <property type="match status" value="1"/>
</dbReference>
<protein>
    <submittedName>
        <fullName evidence="12">Serine hydrolase</fullName>
    </submittedName>
</protein>
<dbReference type="Gene3D" id="3.40.710.10">
    <property type="entry name" value="DD-peptidase/beta-lactamase superfamily"/>
    <property type="match status" value="1"/>
</dbReference>
<evidence type="ECO:0000256" key="3">
    <source>
        <dbReference type="ARBA" id="ARBA00022801"/>
    </source>
</evidence>
<keyword evidence="3 12" id="KW-0378">Hydrolase</keyword>
<evidence type="ECO:0000256" key="6">
    <source>
        <dbReference type="ARBA" id="ARBA00023316"/>
    </source>
</evidence>
<dbReference type="GO" id="GO:0071555">
    <property type="term" value="P:cell wall organization"/>
    <property type="evidence" value="ECO:0007669"/>
    <property type="project" value="UniProtKB-KW"/>
</dbReference>
<comment type="similarity">
    <text evidence="1 9">Belongs to the peptidase S11 family.</text>
</comment>
<evidence type="ECO:0000256" key="4">
    <source>
        <dbReference type="ARBA" id="ARBA00022960"/>
    </source>
</evidence>
<evidence type="ECO:0000256" key="7">
    <source>
        <dbReference type="PIRSR" id="PIRSR618044-1"/>
    </source>
</evidence>
<dbReference type="AlphaFoldDB" id="A0ABD5EAG6"/>
<evidence type="ECO:0000259" key="11">
    <source>
        <dbReference type="Pfam" id="PF00768"/>
    </source>
</evidence>
<sequence length="308" mass="32580">MNLGLSPRRTVTVALTAGAVLVAPLVGTAQAASAPSVSAKGAFLLDTSSGKTLYSKAADTKRQMASTTKVMTATVVLDTKGLNLDKKVTIKQAYRDYVVKKGASTSDLRTGDKVTVRQLLYATLLPSGCDAAYALADTFGTGKTASARTANFISKMNAKAKSLKMKNTSYDSFDGIPTKSKNYTTPRDASLLARHALKSSTFRTVVKSKSTKQKATASNGKSRTYTWYNTNKLLGSYKGAIGIKTGTASGSGPCLVFAATRNGKTVAGVILNDSKRFEDAAKIMDYAFKSNSAKTMKLQTLPKGAQKD</sequence>
<name>A0ABD5EAG6_9ACTN</name>
<evidence type="ECO:0000256" key="8">
    <source>
        <dbReference type="PIRSR" id="PIRSR618044-2"/>
    </source>
</evidence>
<dbReference type="PRINTS" id="PR00725">
    <property type="entry name" value="DADACBPTASE1"/>
</dbReference>
<dbReference type="PANTHER" id="PTHR21581">
    <property type="entry name" value="D-ALANYL-D-ALANINE CARBOXYPEPTIDASE"/>
    <property type="match status" value="1"/>
</dbReference>
<reference evidence="13" key="1">
    <citation type="submission" date="2023-07" db="EMBL/GenBank/DDBJ databases">
        <title>30 novel species of actinomycetes from the DSMZ collection.</title>
        <authorList>
            <person name="Nouioui I."/>
        </authorList>
    </citation>
    <scope>NUCLEOTIDE SEQUENCE [LARGE SCALE GENOMIC DNA]</scope>
    <source>
        <strain evidence="13">DSM 41982</strain>
    </source>
</reference>
<evidence type="ECO:0000256" key="1">
    <source>
        <dbReference type="ARBA" id="ARBA00007164"/>
    </source>
</evidence>
<keyword evidence="4" id="KW-0133">Cell shape</keyword>
<dbReference type="PANTHER" id="PTHR21581:SF33">
    <property type="entry name" value="D-ALANYL-D-ALANINE CARBOXYPEPTIDASE DACB"/>
    <property type="match status" value="1"/>
</dbReference>
<dbReference type="InterPro" id="IPR012338">
    <property type="entry name" value="Beta-lactam/transpept-like"/>
</dbReference>
<feature type="domain" description="Peptidase S11 D-alanyl-D-alanine carboxypeptidase A N-terminal" evidence="11">
    <location>
        <begin position="29"/>
        <end position="274"/>
    </location>
</feature>
<dbReference type="GO" id="GO:0008360">
    <property type="term" value="P:regulation of cell shape"/>
    <property type="evidence" value="ECO:0007669"/>
    <property type="project" value="UniProtKB-KW"/>
</dbReference>
<evidence type="ECO:0000313" key="13">
    <source>
        <dbReference type="Proteomes" id="UP001183607"/>
    </source>
</evidence>
<keyword evidence="2 10" id="KW-0732">Signal</keyword>
<feature type="signal peptide" evidence="10">
    <location>
        <begin position="1"/>
        <end position="31"/>
    </location>
</feature>
<evidence type="ECO:0000256" key="9">
    <source>
        <dbReference type="RuleBase" id="RU004016"/>
    </source>
</evidence>
<proteinExistence type="inferred from homology"/>
<gene>
    <name evidence="12" type="ORF">RM574_20085</name>
</gene>
<feature type="active site" description="Acyl-ester intermediate" evidence="7">
    <location>
        <position position="66"/>
    </location>
</feature>
<dbReference type="GO" id="GO:0009252">
    <property type="term" value="P:peptidoglycan biosynthetic process"/>
    <property type="evidence" value="ECO:0007669"/>
    <property type="project" value="UniProtKB-KW"/>
</dbReference>
<evidence type="ECO:0000256" key="10">
    <source>
        <dbReference type="SAM" id="SignalP"/>
    </source>
</evidence>
<dbReference type="SUPFAM" id="SSF56601">
    <property type="entry name" value="beta-lactamase/transpeptidase-like"/>
    <property type="match status" value="1"/>
</dbReference>
<feature type="active site" evidence="7">
    <location>
        <position position="127"/>
    </location>
</feature>
<dbReference type="InterPro" id="IPR018044">
    <property type="entry name" value="Peptidase_S11"/>
</dbReference>
<dbReference type="Proteomes" id="UP001183607">
    <property type="component" value="Unassembled WGS sequence"/>
</dbReference>
<dbReference type="InterPro" id="IPR001967">
    <property type="entry name" value="Peptidase_S11_N"/>
</dbReference>
<evidence type="ECO:0000256" key="5">
    <source>
        <dbReference type="ARBA" id="ARBA00022984"/>
    </source>
</evidence>
<evidence type="ECO:0000256" key="2">
    <source>
        <dbReference type="ARBA" id="ARBA00022729"/>
    </source>
</evidence>